<organism evidence="2 3">
    <name type="scientific">Streptomyces lacrimifluminis</name>
    <dbReference type="NCBI Taxonomy" id="1500077"/>
    <lineage>
        <taxon>Bacteria</taxon>
        <taxon>Bacillati</taxon>
        <taxon>Actinomycetota</taxon>
        <taxon>Actinomycetes</taxon>
        <taxon>Kitasatosporales</taxon>
        <taxon>Streptomycetaceae</taxon>
        <taxon>Streptomyces</taxon>
    </lineage>
</organism>
<accession>A0A917L4N3</accession>
<comment type="caution">
    <text evidence="2">The sequence shown here is derived from an EMBL/GenBank/DDBJ whole genome shotgun (WGS) entry which is preliminary data.</text>
</comment>
<evidence type="ECO:0000256" key="1">
    <source>
        <dbReference type="SAM" id="Phobius"/>
    </source>
</evidence>
<feature type="transmembrane region" description="Helical" evidence="1">
    <location>
        <begin position="22"/>
        <end position="46"/>
    </location>
</feature>
<feature type="transmembrane region" description="Helical" evidence="1">
    <location>
        <begin position="52"/>
        <end position="71"/>
    </location>
</feature>
<dbReference type="RefSeq" id="WP_189149299.1">
    <property type="nucleotide sequence ID" value="NZ_BAABER010000026.1"/>
</dbReference>
<dbReference type="AlphaFoldDB" id="A0A917L4N3"/>
<evidence type="ECO:0000313" key="3">
    <source>
        <dbReference type="Proteomes" id="UP000625682"/>
    </source>
</evidence>
<sequence>MADDVGGAEPTRVDRVGPSGALLLYFSAVVLGLCGPVMMACTYFAGPGLLPGGVLGTVIGTPLGLGLWFHVQFEREGNRRLDAVGVVATAEVTSLADRDDGESAGLTVGLRISGPGARTFETTWKRSSHPALRVDLRLTAVVDPARNLFRLEF</sequence>
<reference evidence="2" key="1">
    <citation type="journal article" date="2014" name="Int. J. Syst. Evol. Microbiol.">
        <title>Complete genome sequence of Corynebacterium casei LMG S-19264T (=DSM 44701T), isolated from a smear-ripened cheese.</title>
        <authorList>
            <consortium name="US DOE Joint Genome Institute (JGI-PGF)"/>
            <person name="Walter F."/>
            <person name="Albersmeier A."/>
            <person name="Kalinowski J."/>
            <person name="Ruckert C."/>
        </authorList>
    </citation>
    <scope>NUCLEOTIDE SEQUENCE</scope>
    <source>
        <strain evidence="2">CGMCC 4.7272</strain>
    </source>
</reference>
<reference evidence="2" key="2">
    <citation type="submission" date="2020-09" db="EMBL/GenBank/DDBJ databases">
        <authorList>
            <person name="Sun Q."/>
            <person name="Zhou Y."/>
        </authorList>
    </citation>
    <scope>NUCLEOTIDE SEQUENCE</scope>
    <source>
        <strain evidence="2">CGMCC 4.7272</strain>
    </source>
</reference>
<keyword evidence="1" id="KW-1133">Transmembrane helix</keyword>
<dbReference type="EMBL" id="BMMU01000015">
    <property type="protein sequence ID" value="GGJ44275.1"/>
    <property type="molecule type" value="Genomic_DNA"/>
</dbReference>
<proteinExistence type="predicted"/>
<gene>
    <name evidence="2" type="ORF">GCM10012282_46520</name>
</gene>
<protein>
    <submittedName>
        <fullName evidence="2">Uncharacterized protein</fullName>
    </submittedName>
</protein>
<dbReference type="Proteomes" id="UP000625682">
    <property type="component" value="Unassembled WGS sequence"/>
</dbReference>
<keyword evidence="1" id="KW-0472">Membrane</keyword>
<keyword evidence="1" id="KW-0812">Transmembrane</keyword>
<name>A0A917L4N3_9ACTN</name>
<keyword evidence="3" id="KW-1185">Reference proteome</keyword>
<evidence type="ECO:0000313" key="2">
    <source>
        <dbReference type="EMBL" id="GGJ44275.1"/>
    </source>
</evidence>